<protein>
    <submittedName>
        <fullName evidence="3">META domain-containing protein</fullName>
    </submittedName>
</protein>
<keyword evidence="1" id="KW-0732">Signal</keyword>
<evidence type="ECO:0000256" key="1">
    <source>
        <dbReference type="SAM" id="SignalP"/>
    </source>
</evidence>
<dbReference type="Pfam" id="PF03724">
    <property type="entry name" value="META"/>
    <property type="match status" value="1"/>
</dbReference>
<evidence type="ECO:0000259" key="2">
    <source>
        <dbReference type="Pfam" id="PF03724"/>
    </source>
</evidence>
<dbReference type="PANTHER" id="PTHR35535">
    <property type="entry name" value="HEAT SHOCK PROTEIN HSLJ"/>
    <property type="match status" value="1"/>
</dbReference>
<dbReference type="PROSITE" id="PS51257">
    <property type="entry name" value="PROKAR_LIPOPROTEIN"/>
    <property type="match status" value="1"/>
</dbReference>
<dbReference type="RefSeq" id="WP_126484982.1">
    <property type="nucleotide sequence ID" value="NZ_RXNS01000012.1"/>
</dbReference>
<proteinExistence type="predicted"/>
<comment type="caution">
    <text evidence="3">The sequence shown here is derived from an EMBL/GenBank/DDBJ whole genome shotgun (WGS) entry which is preliminary data.</text>
</comment>
<evidence type="ECO:0000313" key="3">
    <source>
        <dbReference type="EMBL" id="RTR02031.1"/>
    </source>
</evidence>
<dbReference type="AlphaFoldDB" id="A0A431V1M5"/>
<sequence>MRPSFRLLLSLTLLALLLVGCAGGPAPVTGPADSLSGPVVGPRWNLLLVGTSDRLDLPATPWFEVASDGRVSGHDGCNRFTGNVELGPNNRIEFGQLATTRMACPHMAEAGQVTAMLDTAYRYLIDHDRLVFFGPDQRVLGGFRRAN</sequence>
<dbReference type="PANTHER" id="PTHR35535:SF2">
    <property type="entry name" value="DUF306 DOMAIN-CONTAINING PROTEIN"/>
    <property type="match status" value="1"/>
</dbReference>
<dbReference type="Proteomes" id="UP000267400">
    <property type="component" value="Unassembled WGS sequence"/>
</dbReference>
<dbReference type="Gene3D" id="2.40.128.270">
    <property type="match status" value="1"/>
</dbReference>
<accession>A0A431V1M5</accession>
<reference evidence="3 4" key="1">
    <citation type="submission" date="2018-12" db="EMBL/GenBank/DDBJ databases">
        <authorList>
            <person name="Yu L."/>
        </authorList>
    </citation>
    <scope>NUCLEOTIDE SEQUENCE [LARGE SCALE GENOMIC DNA]</scope>
    <source>
        <strain evidence="3 4">11S</strain>
    </source>
</reference>
<gene>
    <name evidence="3" type="ORF">EKG36_13580</name>
</gene>
<keyword evidence="4" id="KW-1185">Reference proteome</keyword>
<dbReference type="InterPro" id="IPR005184">
    <property type="entry name" value="DUF306_Meta_HslJ"/>
</dbReference>
<name>A0A431V1M5_9GAMM</name>
<feature type="chain" id="PRO_5019572898" evidence="1">
    <location>
        <begin position="23"/>
        <end position="147"/>
    </location>
</feature>
<evidence type="ECO:0000313" key="4">
    <source>
        <dbReference type="Proteomes" id="UP000267400"/>
    </source>
</evidence>
<dbReference type="InterPro" id="IPR038670">
    <property type="entry name" value="HslJ-like_sf"/>
</dbReference>
<organism evidence="3 4">
    <name type="scientific">Halomonas nitroreducens</name>
    <dbReference type="NCBI Taxonomy" id="447425"/>
    <lineage>
        <taxon>Bacteria</taxon>
        <taxon>Pseudomonadati</taxon>
        <taxon>Pseudomonadota</taxon>
        <taxon>Gammaproteobacteria</taxon>
        <taxon>Oceanospirillales</taxon>
        <taxon>Halomonadaceae</taxon>
        <taxon>Halomonas</taxon>
    </lineage>
</organism>
<feature type="domain" description="DUF306" evidence="2">
    <location>
        <begin position="43"/>
        <end position="137"/>
    </location>
</feature>
<dbReference type="OrthoDB" id="5348860at2"/>
<dbReference type="InterPro" id="IPR053147">
    <property type="entry name" value="Hsp_HslJ-like"/>
</dbReference>
<feature type="signal peptide" evidence="1">
    <location>
        <begin position="1"/>
        <end position="22"/>
    </location>
</feature>
<dbReference type="EMBL" id="RXNS01000012">
    <property type="protein sequence ID" value="RTR02031.1"/>
    <property type="molecule type" value="Genomic_DNA"/>
</dbReference>